<gene>
    <name evidence="1" type="ORF">DVJ77_14900</name>
</gene>
<name>A0A369UJP4_9GAMM</name>
<dbReference type="AlphaFoldDB" id="A0A369UJP4"/>
<proteinExistence type="predicted"/>
<dbReference type="Proteomes" id="UP000253782">
    <property type="component" value="Unassembled WGS sequence"/>
</dbReference>
<sequence>MSAERFSYRQGRILRFMTAMLVFVAVSFLFVVRPAHAQAYPCSGPGPGEIMVGQSPADNGIAATPLCQRVDQGNAPPATYQAAPIQLPNVYMAVVIHPDIS</sequence>
<dbReference type="EMBL" id="QQAH01000013">
    <property type="protein sequence ID" value="RDD80984.1"/>
    <property type="molecule type" value="Genomic_DNA"/>
</dbReference>
<protein>
    <submittedName>
        <fullName evidence="1">Uncharacterized protein</fullName>
    </submittedName>
</protein>
<keyword evidence="2" id="KW-1185">Reference proteome</keyword>
<reference evidence="1 2" key="1">
    <citation type="submission" date="2018-07" db="EMBL/GenBank/DDBJ databases">
        <title>Dyella tabacisoli L4-6T, whole genome shotgun sequence.</title>
        <authorList>
            <person name="Zhou X.-K."/>
            <person name="Li W.-J."/>
            <person name="Duan Y.-Q."/>
        </authorList>
    </citation>
    <scope>NUCLEOTIDE SEQUENCE [LARGE SCALE GENOMIC DNA]</scope>
    <source>
        <strain evidence="1 2">L4-6</strain>
    </source>
</reference>
<organism evidence="1 2">
    <name type="scientific">Dyella tabacisoli</name>
    <dbReference type="NCBI Taxonomy" id="2282381"/>
    <lineage>
        <taxon>Bacteria</taxon>
        <taxon>Pseudomonadati</taxon>
        <taxon>Pseudomonadota</taxon>
        <taxon>Gammaproteobacteria</taxon>
        <taxon>Lysobacterales</taxon>
        <taxon>Rhodanobacteraceae</taxon>
        <taxon>Dyella</taxon>
    </lineage>
</organism>
<evidence type="ECO:0000313" key="2">
    <source>
        <dbReference type="Proteomes" id="UP000253782"/>
    </source>
</evidence>
<dbReference type="RefSeq" id="WP_114846288.1">
    <property type="nucleotide sequence ID" value="NZ_JBHSPE010000008.1"/>
</dbReference>
<evidence type="ECO:0000313" key="1">
    <source>
        <dbReference type="EMBL" id="RDD80984.1"/>
    </source>
</evidence>
<accession>A0A369UJP4</accession>
<comment type="caution">
    <text evidence="1">The sequence shown here is derived from an EMBL/GenBank/DDBJ whole genome shotgun (WGS) entry which is preliminary data.</text>
</comment>